<gene>
    <name evidence="1" type="ORF">O4U47_20290</name>
</gene>
<dbReference type="SUPFAM" id="SSF51735">
    <property type="entry name" value="NAD(P)-binding Rossmann-fold domains"/>
    <property type="match status" value="1"/>
</dbReference>
<evidence type="ECO:0000313" key="1">
    <source>
        <dbReference type="EMBL" id="MDA2806857.1"/>
    </source>
</evidence>
<evidence type="ECO:0000313" key="2">
    <source>
        <dbReference type="Proteomes" id="UP001165685"/>
    </source>
</evidence>
<dbReference type="EMBL" id="JAQFWP010000042">
    <property type="protein sequence ID" value="MDA2806857.1"/>
    <property type="molecule type" value="Genomic_DNA"/>
</dbReference>
<dbReference type="InterPro" id="IPR036291">
    <property type="entry name" value="NAD(P)-bd_dom_sf"/>
</dbReference>
<name>A0ABT4TQA5_9ACTN</name>
<organism evidence="1 2">
    <name type="scientific">Nocardiopsis suaedae</name>
    <dbReference type="NCBI Taxonomy" id="3018444"/>
    <lineage>
        <taxon>Bacteria</taxon>
        <taxon>Bacillati</taxon>
        <taxon>Actinomycetota</taxon>
        <taxon>Actinomycetes</taxon>
        <taxon>Streptosporangiales</taxon>
        <taxon>Nocardiopsidaceae</taxon>
        <taxon>Nocardiopsis</taxon>
    </lineage>
</organism>
<keyword evidence="2" id="KW-1185">Reference proteome</keyword>
<dbReference type="Proteomes" id="UP001165685">
    <property type="component" value="Unassembled WGS sequence"/>
</dbReference>
<sequence length="352" mass="37661">MVGHGVAGRLHERVLTGLGYAVSVVDPALGAQEAGGRAHRRVAEAAGGRPVDAWSVCTPTSTHVSVLAEVLAADPGARVVVEKPACRPRELPRFRALLADHPRARAVLMNQYRHAHAMAVLRSVLKGPAAAYPLQTLRVGFGKDRREDIAAGRFVDRDHGIFGYEWLHMLALVGGVLPEESFGRYLRTDPREHTLRVAADPELTSTAAHETAVVDGTAVELYSTIAGPDVPGLPAPGWLHRPRARGETRHRQVDAVAGPVRISLELAPATLTDGTPLPGNTHRMSVEGPGTRNEWLIHDSPMDNALRWSMSALFGEAEPPGIDLRPTARIGRLADAAHRAPSPALSAGPVAR</sequence>
<dbReference type="RefSeq" id="WP_270679492.1">
    <property type="nucleotide sequence ID" value="NZ_JAQFWP010000042.1"/>
</dbReference>
<keyword evidence="1" id="KW-0067">ATP-binding</keyword>
<keyword evidence="1" id="KW-0547">Nucleotide-binding</keyword>
<dbReference type="Gene3D" id="3.30.360.10">
    <property type="entry name" value="Dihydrodipicolinate Reductase, domain 2"/>
    <property type="match status" value="1"/>
</dbReference>
<comment type="caution">
    <text evidence="1">The sequence shown here is derived from an EMBL/GenBank/DDBJ whole genome shotgun (WGS) entry which is preliminary data.</text>
</comment>
<protein>
    <submittedName>
        <fullName evidence="1">ABC transporter ATP-binding protein</fullName>
    </submittedName>
</protein>
<dbReference type="GO" id="GO:0005524">
    <property type="term" value="F:ATP binding"/>
    <property type="evidence" value="ECO:0007669"/>
    <property type="project" value="UniProtKB-KW"/>
</dbReference>
<accession>A0ABT4TQA5</accession>
<reference evidence="1" key="1">
    <citation type="submission" date="2023-01" db="EMBL/GenBank/DDBJ databases">
        <title>Draft genome sequence of Nocardiopsis sp. LSu2-4 isolated from halophytes.</title>
        <authorList>
            <person name="Duangmal K."/>
            <person name="Chantavorakit T."/>
        </authorList>
    </citation>
    <scope>NUCLEOTIDE SEQUENCE</scope>
    <source>
        <strain evidence="1">LSu2-4</strain>
    </source>
</reference>
<dbReference type="Gene3D" id="3.40.50.720">
    <property type="entry name" value="NAD(P)-binding Rossmann-like Domain"/>
    <property type="match status" value="1"/>
</dbReference>
<proteinExistence type="predicted"/>